<feature type="transmembrane region" description="Helical" evidence="7">
    <location>
        <begin position="15"/>
        <end position="36"/>
    </location>
</feature>
<reference evidence="10" key="1">
    <citation type="journal article" date="2019" name="Int. J. Syst. Evol. Microbiol.">
        <title>The Global Catalogue of Microorganisms (GCM) 10K type strain sequencing project: providing services to taxonomists for standard genome sequencing and annotation.</title>
        <authorList>
            <consortium name="The Broad Institute Genomics Platform"/>
            <consortium name="The Broad Institute Genome Sequencing Center for Infectious Disease"/>
            <person name="Wu L."/>
            <person name="Ma J."/>
        </authorList>
    </citation>
    <scope>NUCLEOTIDE SEQUENCE [LARGE SCALE GENOMIC DNA]</scope>
    <source>
        <strain evidence="10">JCM 6835</strain>
    </source>
</reference>
<comment type="subcellular location">
    <subcellularLocation>
        <location evidence="1 7">Cell membrane</location>
        <topology evidence="1 7">Multi-pass membrane protein</topology>
    </subcellularLocation>
</comment>
<keyword evidence="2 7" id="KW-0813">Transport</keyword>
<name>A0ABP6F1U5_9ACTN</name>
<organism evidence="9 10">
    <name type="scientific">Nonomuraea recticatena</name>
    <dbReference type="NCBI Taxonomy" id="46178"/>
    <lineage>
        <taxon>Bacteria</taxon>
        <taxon>Bacillati</taxon>
        <taxon>Actinomycetota</taxon>
        <taxon>Actinomycetes</taxon>
        <taxon>Streptosporangiales</taxon>
        <taxon>Streptosporangiaceae</taxon>
        <taxon>Nonomuraea</taxon>
    </lineage>
</organism>
<evidence type="ECO:0000256" key="1">
    <source>
        <dbReference type="ARBA" id="ARBA00004651"/>
    </source>
</evidence>
<dbReference type="InterPro" id="IPR035906">
    <property type="entry name" value="MetI-like_sf"/>
</dbReference>
<dbReference type="PANTHER" id="PTHR43005:SF2">
    <property type="entry name" value="INTEGRAL MEMBRANE SUGAR TRANSPORT PROTEIN"/>
    <property type="match status" value="1"/>
</dbReference>
<protein>
    <submittedName>
        <fullName evidence="9">Sugar ABC transporter permease</fullName>
    </submittedName>
</protein>
<feature type="transmembrane region" description="Helical" evidence="7">
    <location>
        <begin position="256"/>
        <end position="281"/>
    </location>
</feature>
<evidence type="ECO:0000313" key="10">
    <source>
        <dbReference type="Proteomes" id="UP001501666"/>
    </source>
</evidence>
<evidence type="ECO:0000256" key="4">
    <source>
        <dbReference type="ARBA" id="ARBA00022692"/>
    </source>
</evidence>
<sequence>MNGGALNRTRREQRLGWLMAGPALLLMTAVTVVPILRTAGLSLERYSLSAPDEREFAGLDNFREILTGQDWWQDLGATIVLTVTSVGVEFVLGFALAMAMHKVLWGRRLLRTVVLLPYAVLTVVSAFAFRFAFQPSVGFVGGDFNWLGETWSAYTVIVLTEVWKTTPFMALMLLAGLVTVPGEVYEAAKVDGAGAWQRFWRVTVPCVRPAIMVALLFRTMDAFRIFDTVYIQTQGAVGTETLSFLSYRFLIRDLEVGLGSAVSVLLFACVALIASGFVRAFRSELGGGR</sequence>
<evidence type="ECO:0000259" key="8">
    <source>
        <dbReference type="PROSITE" id="PS50928"/>
    </source>
</evidence>
<keyword evidence="3" id="KW-1003">Cell membrane</keyword>
<keyword evidence="5 7" id="KW-1133">Transmembrane helix</keyword>
<evidence type="ECO:0000256" key="3">
    <source>
        <dbReference type="ARBA" id="ARBA00022475"/>
    </source>
</evidence>
<dbReference type="Gene3D" id="1.10.3720.10">
    <property type="entry name" value="MetI-like"/>
    <property type="match status" value="1"/>
</dbReference>
<dbReference type="RefSeq" id="WP_346151917.1">
    <property type="nucleotide sequence ID" value="NZ_BAAATE010000022.1"/>
</dbReference>
<feature type="transmembrane region" description="Helical" evidence="7">
    <location>
        <begin position="75"/>
        <end position="97"/>
    </location>
</feature>
<comment type="caution">
    <text evidence="9">The sequence shown here is derived from an EMBL/GenBank/DDBJ whole genome shotgun (WGS) entry which is preliminary data.</text>
</comment>
<keyword evidence="6 7" id="KW-0472">Membrane</keyword>
<evidence type="ECO:0000256" key="6">
    <source>
        <dbReference type="ARBA" id="ARBA00023136"/>
    </source>
</evidence>
<dbReference type="PANTHER" id="PTHR43005">
    <property type="entry name" value="BLR7065 PROTEIN"/>
    <property type="match status" value="1"/>
</dbReference>
<evidence type="ECO:0000256" key="7">
    <source>
        <dbReference type="RuleBase" id="RU363032"/>
    </source>
</evidence>
<comment type="similarity">
    <text evidence="7">Belongs to the binding-protein-dependent transport system permease family.</text>
</comment>
<feature type="domain" description="ABC transmembrane type-1" evidence="8">
    <location>
        <begin position="75"/>
        <end position="277"/>
    </location>
</feature>
<dbReference type="SUPFAM" id="SSF161098">
    <property type="entry name" value="MetI-like"/>
    <property type="match status" value="1"/>
</dbReference>
<evidence type="ECO:0000256" key="2">
    <source>
        <dbReference type="ARBA" id="ARBA00022448"/>
    </source>
</evidence>
<dbReference type="Pfam" id="PF00528">
    <property type="entry name" value="BPD_transp_1"/>
    <property type="match status" value="1"/>
</dbReference>
<keyword evidence="4 7" id="KW-0812">Transmembrane</keyword>
<dbReference type="PROSITE" id="PS50928">
    <property type="entry name" value="ABC_TM1"/>
    <property type="match status" value="1"/>
</dbReference>
<dbReference type="CDD" id="cd06261">
    <property type="entry name" value="TM_PBP2"/>
    <property type="match status" value="1"/>
</dbReference>
<dbReference type="InterPro" id="IPR000515">
    <property type="entry name" value="MetI-like"/>
</dbReference>
<accession>A0ABP6F1U5</accession>
<proteinExistence type="inferred from homology"/>
<gene>
    <name evidence="9" type="ORF">GCM10010412_066260</name>
</gene>
<evidence type="ECO:0000313" key="9">
    <source>
        <dbReference type="EMBL" id="GAA2681461.1"/>
    </source>
</evidence>
<evidence type="ECO:0000256" key="5">
    <source>
        <dbReference type="ARBA" id="ARBA00022989"/>
    </source>
</evidence>
<dbReference type="Proteomes" id="UP001501666">
    <property type="component" value="Unassembled WGS sequence"/>
</dbReference>
<keyword evidence="10" id="KW-1185">Reference proteome</keyword>
<dbReference type="EMBL" id="BAAATE010000022">
    <property type="protein sequence ID" value="GAA2681461.1"/>
    <property type="molecule type" value="Genomic_DNA"/>
</dbReference>
<feature type="transmembrane region" description="Helical" evidence="7">
    <location>
        <begin position="109"/>
        <end position="133"/>
    </location>
</feature>